<proteinExistence type="inferred from homology"/>
<feature type="binding site" evidence="7">
    <location>
        <position position="341"/>
    </location>
    <ligand>
        <name>3',5'-cyclic AMP</name>
        <dbReference type="ChEBI" id="CHEBI:58165"/>
        <label>2</label>
    </ligand>
</feature>
<comment type="caution">
    <text evidence="10">The sequence shown here is derived from an EMBL/GenBank/DDBJ whole genome shotgun (WGS) entry which is preliminary data.</text>
</comment>
<evidence type="ECO:0000313" key="10">
    <source>
        <dbReference type="EMBL" id="DAZ96406.1"/>
    </source>
</evidence>
<organism evidence="10 11">
    <name type="scientific">Lagenidium giganteum</name>
    <dbReference type="NCBI Taxonomy" id="4803"/>
    <lineage>
        <taxon>Eukaryota</taxon>
        <taxon>Sar</taxon>
        <taxon>Stramenopiles</taxon>
        <taxon>Oomycota</taxon>
        <taxon>Peronosporomycetes</taxon>
        <taxon>Pythiales</taxon>
        <taxon>Pythiaceae</taxon>
    </lineage>
</organism>
<dbReference type="InterPro" id="IPR000595">
    <property type="entry name" value="cNMP-bd_dom"/>
</dbReference>
<dbReference type="CDD" id="cd00038">
    <property type="entry name" value="CAP_ED"/>
    <property type="match status" value="2"/>
</dbReference>
<dbReference type="PROSITE" id="PS00888">
    <property type="entry name" value="CNMP_BINDING_1"/>
    <property type="match status" value="2"/>
</dbReference>
<accession>A0AAV2YQA7</accession>
<evidence type="ECO:0000256" key="8">
    <source>
        <dbReference type="SAM" id="MobiDB-lite"/>
    </source>
</evidence>
<dbReference type="PANTHER" id="PTHR11635:SF152">
    <property type="entry name" value="CAMP-DEPENDENT PROTEIN KINASE TYPE I REGULATORY SUBUNIT-RELATED"/>
    <property type="match status" value="1"/>
</dbReference>
<evidence type="ECO:0000256" key="5">
    <source>
        <dbReference type="ARBA" id="ARBA00022741"/>
    </source>
</evidence>
<dbReference type="PANTHER" id="PTHR11635">
    <property type="entry name" value="CAMP-DEPENDENT PROTEIN KINASE REGULATORY CHAIN"/>
    <property type="match status" value="1"/>
</dbReference>
<dbReference type="SMART" id="SM00100">
    <property type="entry name" value="cNMP"/>
    <property type="match status" value="2"/>
</dbReference>
<dbReference type="InterPro" id="IPR018488">
    <property type="entry name" value="cNMP-bd_CS"/>
</dbReference>
<dbReference type="Pfam" id="PF00027">
    <property type="entry name" value="cNMP_binding"/>
    <property type="match status" value="2"/>
</dbReference>
<evidence type="ECO:0000256" key="1">
    <source>
        <dbReference type="ARBA" id="ARBA00005753"/>
    </source>
</evidence>
<dbReference type="GO" id="GO:0034236">
    <property type="term" value="F:protein kinase A catalytic subunit binding"/>
    <property type="evidence" value="ECO:0007669"/>
    <property type="project" value="TreeGrafter"/>
</dbReference>
<dbReference type="GO" id="GO:0005952">
    <property type="term" value="C:cAMP-dependent protein kinase complex"/>
    <property type="evidence" value="ECO:0007669"/>
    <property type="project" value="InterPro"/>
</dbReference>
<feature type="region of interest" description="Disordered" evidence="8">
    <location>
        <begin position="67"/>
        <end position="104"/>
    </location>
</feature>
<protein>
    <recommendedName>
        <fullName evidence="9">Cyclic nucleotide-binding domain-containing protein</fullName>
    </recommendedName>
</protein>
<dbReference type="GO" id="GO:0004862">
    <property type="term" value="F:cAMP-dependent protein kinase inhibitor activity"/>
    <property type="evidence" value="ECO:0007669"/>
    <property type="project" value="TreeGrafter"/>
</dbReference>
<dbReference type="InterPro" id="IPR050503">
    <property type="entry name" value="cAMP-dep_PK_reg_su-like"/>
</dbReference>
<evidence type="ECO:0000256" key="3">
    <source>
        <dbReference type="ARBA" id="ARBA00022566"/>
    </source>
</evidence>
<feature type="binding site" evidence="7">
    <location>
        <position position="226"/>
    </location>
    <ligand>
        <name>3',5'-cyclic AMP</name>
        <dbReference type="ChEBI" id="CHEBI:58165"/>
        <label>1</label>
    </ligand>
</feature>
<feature type="domain" description="Cyclic nucleotide-binding" evidence="9">
    <location>
        <begin position="270"/>
        <end position="385"/>
    </location>
</feature>
<dbReference type="PROSITE" id="PS00889">
    <property type="entry name" value="CNMP_BINDING_2"/>
    <property type="match status" value="1"/>
</dbReference>
<evidence type="ECO:0000259" key="9">
    <source>
        <dbReference type="PROSITE" id="PS50042"/>
    </source>
</evidence>
<keyword evidence="5 7" id="KW-0547">Nucleotide-binding</keyword>
<feature type="domain" description="Cyclic nucleotide-binding" evidence="9">
    <location>
        <begin position="146"/>
        <end position="250"/>
    </location>
</feature>
<sequence>MGGGVSKTEYERIRKELITKEQVIRTLQDRLQETAAKAAEHSVVNAAAAPPKVSRLSHAVVTSDHKPGTYALIPNDDKGRAMGTLDEGEGDGDRTSSSKNHGKRRVEISAEIMSKKKIMSPEERVVYPKNDATKDLIMKILQTNVLFSGQTSAETSDCLDAFIPMRATPGTLVIRQGDQGEHFYVVESGQLEILVAVAGSPTPIRYGFLGAGMGFGELALLCNMPRAATIKAVTDVNLWSLERNTFREILASHKLMRLNKALQILQGIVILNKLTHSELQQVAAAMEWEEYEVNTTIIRQGESGEHFYIITQGEIMVTQVEAGTGKEVQIRTMRAGDHFGEMALFKDEVRSATCTAMSHVQCLTMGREHFIAMLGTIQELMDLNG</sequence>
<dbReference type="EMBL" id="DAKRPA010000168">
    <property type="protein sequence ID" value="DAZ96406.1"/>
    <property type="molecule type" value="Genomic_DNA"/>
</dbReference>
<name>A0AAV2YQA7_9STRA</name>
<dbReference type="PRINTS" id="PR00103">
    <property type="entry name" value="CAMPKINASE"/>
</dbReference>
<keyword evidence="3 7" id="KW-0116">cAMP-binding</keyword>
<dbReference type="Gene3D" id="2.60.120.10">
    <property type="entry name" value="Jelly Rolls"/>
    <property type="match status" value="2"/>
</dbReference>
<reference evidence="10" key="2">
    <citation type="journal article" date="2023" name="Microbiol Resour">
        <title>Decontamination and Annotation of the Draft Genome Sequence of the Oomycete Lagenidium giganteum ARSEF 373.</title>
        <authorList>
            <person name="Morgan W.R."/>
            <person name="Tartar A."/>
        </authorList>
    </citation>
    <scope>NUCLEOTIDE SEQUENCE</scope>
    <source>
        <strain evidence="10">ARSEF 373</strain>
    </source>
</reference>
<dbReference type="GO" id="GO:0030552">
    <property type="term" value="F:cAMP binding"/>
    <property type="evidence" value="ECO:0007669"/>
    <property type="project" value="UniProtKB-KW"/>
</dbReference>
<dbReference type="SUPFAM" id="SSF51206">
    <property type="entry name" value="cAMP-binding domain-like"/>
    <property type="match status" value="2"/>
</dbReference>
<feature type="binding site" evidence="7">
    <location>
        <position position="217"/>
    </location>
    <ligand>
        <name>3',5'-cyclic AMP</name>
        <dbReference type="ChEBI" id="CHEBI:58165"/>
        <label>1</label>
    </ligand>
</feature>
<dbReference type="PROSITE" id="PS50042">
    <property type="entry name" value="CNMP_BINDING_3"/>
    <property type="match status" value="2"/>
</dbReference>
<gene>
    <name evidence="10" type="ORF">N0F65_012487</name>
</gene>
<evidence type="ECO:0000256" key="4">
    <source>
        <dbReference type="ARBA" id="ARBA00022737"/>
    </source>
</evidence>
<keyword evidence="2" id="KW-0597">Phosphoprotein</keyword>
<evidence type="ECO:0000256" key="2">
    <source>
        <dbReference type="ARBA" id="ARBA00022553"/>
    </source>
</evidence>
<dbReference type="InterPro" id="IPR014710">
    <property type="entry name" value="RmlC-like_jellyroll"/>
</dbReference>
<dbReference type="InterPro" id="IPR018490">
    <property type="entry name" value="cNMP-bd_dom_sf"/>
</dbReference>
<evidence type="ECO:0000313" key="11">
    <source>
        <dbReference type="Proteomes" id="UP001146120"/>
    </source>
</evidence>
<keyword evidence="11" id="KW-1185">Reference proteome</keyword>
<dbReference type="AlphaFoldDB" id="A0AAV2YQA7"/>
<keyword evidence="6 7" id="KW-0114">cAMP</keyword>
<feature type="binding site" evidence="7">
    <location>
        <position position="350"/>
    </location>
    <ligand>
        <name>3',5'-cyclic AMP</name>
        <dbReference type="ChEBI" id="CHEBI:58165"/>
        <label>2</label>
    </ligand>
</feature>
<evidence type="ECO:0000256" key="7">
    <source>
        <dbReference type="PIRSR" id="PIRSR000548-1"/>
    </source>
</evidence>
<dbReference type="InterPro" id="IPR012198">
    <property type="entry name" value="cAMP_dep_PK_reg_su"/>
</dbReference>
<evidence type="ECO:0000256" key="6">
    <source>
        <dbReference type="ARBA" id="ARBA00023149"/>
    </source>
</evidence>
<dbReference type="PIRSF" id="PIRSF000548">
    <property type="entry name" value="PK_regulatory"/>
    <property type="match status" value="1"/>
</dbReference>
<keyword evidence="4" id="KW-0677">Repeat</keyword>
<reference evidence="10" key="1">
    <citation type="submission" date="2022-11" db="EMBL/GenBank/DDBJ databases">
        <authorList>
            <person name="Morgan W.R."/>
            <person name="Tartar A."/>
        </authorList>
    </citation>
    <scope>NUCLEOTIDE SEQUENCE</scope>
    <source>
        <strain evidence="10">ARSEF 373</strain>
    </source>
</reference>
<dbReference type="Proteomes" id="UP001146120">
    <property type="component" value="Unassembled WGS sequence"/>
</dbReference>
<comment type="similarity">
    <text evidence="1">Belongs to the cAMP-dependent kinase regulatory chain family.</text>
</comment>
<dbReference type="GO" id="GO:0005829">
    <property type="term" value="C:cytosol"/>
    <property type="evidence" value="ECO:0007669"/>
    <property type="project" value="TreeGrafter"/>
</dbReference>